<evidence type="ECO:0000313" key="3">
    <source>
        <dbReference type="EMBL" id="SOY77517.1"/>
    </source>
</evidence>
<gene>
    <name evidence="3" type="primary">lvr</name>
    <name evidence="3" type="ORF">CBM2589_U10034</name>
</gene>
<dbReference type="SUPFAM" id="SSF51735">
    <property type="entry name" value="NAD(P)-binding Rossmann-fold domains"/>
    <property type="match status" value="1"/>
</dbReference>
<evidence type="ECO:0000256" key="1">
    <source>
        <dbReference type="ARBA" id="ARBA00006484"/>
    </source>
</evidence>
<dbReference type="InterPro" id="IPR002347">
    <property type="entry name" value="SDR_fam"/>
</dbReference>
<dbReference type="NCBIfam" id="NF005559">
    <property type="entry name" value="PRK07231.1"/>
    <property type="match status" value="1"/>
</dbReference>
<sequence>MTVRTILITGAGGGMGAAIAARHAKKGCNLALVDYDQAGLERVAASLELPESRLLSVAADVSSESATRNYVARTISKFGRIDGFANNAGIEGKLATIEAMSVENFDHVYSINVRGVFLGLREVLPHMRRQKAGSIVNTASVASWWGLPMLSAYIMSKHAVAGLTKVAAVETADAGIRVNAVLPGTINTGMMRRLEADTGDADASHADWSAKIPMKRYGEPDEVAAVVEFLLSDEASFVTSSLYTVDGGTLWL</sequence>
<name>A0A375CQJ1_9BURK</name>
<evidence type="ECO:0000313" key="4">
    <source>
        <dbReference type="Proteomes" id="UP000256297"/>
    </source>
</evidence>
<comment type="caution">
    <text evidence="3">The sequence shown here is derived from an EMBL/GenBank/DDBJ whole genome shotgun (WGS) entry which is preliminary data.</text>
</comment>
<dbReference type="FunFam" id="3.40.50.720:FF:000084">
    <property type="entry name" value="Short-chain dehydrogenase reductase"/>
    <property type="match status" value="1"/>
</dbReference>
<dbReference type="PRINTS" id="PR00081">
    <property type="entry name" value="GDHRDH"/>
</dbReference>
<dbReference type="Proteomes" id="UP000256297">
    <property type="component" value="Unassembled WGS sequence"/>
</dbReference>
<dbReference type="Gene3D" id="3.40.50.720">
    <property type="entry name" value="NAD(P)-binding Rossmann-like Domain"/>
    <property type="match status" value="1"/>
</dbReference>
<keyword evidence="2 3" id="KW-0560">Oxidoreductase</keyword>
<dbReference type="PANTHER" id="PTHR24321">
    <property type="entry name" value="DEHYDROGENASES, SHORT CHAIN"/>
    <property type="match status" value="1"/>
</dbReference>
<dbReference type="InterPro" id="IPR036291">
    <property type="entry name" value="NAD(P)-bd_dom_sf"/>
</dbReference>
<dbReference type="Pfam" id="PF13561">
    <property type="entry name" value="adh_short_C2"/>
    <property type="match status" value="1"/>
</dbReference>
<organism evidence="3 4">
    <name type="scientific">Cupriavidus taiwanensis</name>
    <dbReference type="NCBI Taxonomy" id="164546"/>
    <lineage>
        <taxon>Bacteria</taxon>
        <taxon>Pseudomonadati</taxon>
        <taxon>Pseudomonadota</taxon>
        <taxon>Betaproteobacteria</taxon>
        <taxon>Burkholderiales</taxon>
        <taxon>Burkholderiaceae</taxon>
        <taxon>Cupriavidus</taxon>
    </lineage>
</organism>
<comment type="similarity">
    <text evidence="1">Belongs to the short-chain dehydrogenases/reductases (SDR) family.</text>
</comment>
<protein>
    <submittedName>
        <fullName evidence="3">Levodione reductase</fullName>
        <ecNumber evidence="3">1.1.1.-</ecNumber>
    </submittedName>
</protein>
<dbReference type="EC" id="1.1.1.-" evidence="3"/>
<dbReference type="RefSeq" id="WP_198046855.1">
    <property type="nucleotide sequence ID" value="NZ_OFSP01000078.1"/>
</dbReference>
<dbReference type="PANTHER" id="PTHR24321:SF8">
    <property type="entry name" value="ESTRADIOL 17-BETA-DEHYDROGENASE 8-RELATED"/>
    <property type="match status" value="1"/>
</dbReference>
<dbReference type="PRINTS" id="PR00080">
    <property type="entry name" value="SDRFAMILY"/>
</dbReference>
<proteinExistence type="inferred from homology"/>
<reference evidence="4" key="1">
    <citation type="submission" date="2018-01" db="EMBL/GenBank/DDBJ databases">
        <authorList>
            <person name="Gaut B.S."/>
            <person name="Morton B.R."/>
            <person name="Clegg M.T."/>
            <person name="Duvall M.R."/>
        </authorList>
    </citation>
    <scope>NUCLEOTIDE SEQUENCE [LARGE SCALE GENOMIC DNA]</scope>
</reference>
<accession>A0A375CQJ1</accession>
<dbReference type="AlphaFoldDB" id="A0A375CQJ1"/>
<evidence type="ECO:0000256" key="2">
    <source>
        <dbReference type="ARBA" id="ARBA00023002"/>
    </source>
</evidence>
<dbReference type="GO" id="GO:0016491">
    <property type="term" value="F:oxidoreductase activity"/>
    <property type="evidence" value="ECO:0007669"/>
    <property type="project" value="UniProtKB-KW"/>
</dbReference>
<dbReference type="EMBL" id="OFSP01000078">
    <property type="protein sequence ID" value="SOY77517.1"/>
    <property type="molecule type" value="Genomic_DNA"/>
</dbReference>